<evidence type="ECO:0000259" key="3">
    <source>
        <dbReference type="Pfam" id="PF24968"/>
    </source>
</evidence>
<comment type="caution">
    <text evidence="4">The sequence shown here is derived from an EMBL/GenBank/DDBJ whole genome shotgun (WGS) entry which is preliminary data.</text>
</comment>
<evidence type="ECO:0000256" key="2">
    <source>
        <dbReference type="SAM" id="Phobius"/>
    </source>
</evidence>
<dbReference type="EMBL" id="AZGZ01000005">
    <property type="protein sequence ID" value="KZZ95092.1"/>
    <property type="molecule type" value="Genomic_DNA"/>
</dbReference>
<sequence>MAAKILSAATSAASTISIDATSTSSIISTSLAATATPSLFPFAKPPFPFNTPLFSGVYNYLCSNLPITLTQLLLLPFYLIYHIEVFVLSTLPRYIANTFKLDALLKVFLRMLKWAIDDILGDIDFIVKLAKKAGFTIGRQQNNANGDDNAGTVAGAFAEDPIDSVSDFAELVRGSGVMSYFTSRWGMSCLLVSIIINRISVFARTRVPIQLTWKHRLVLRAIPIVILSRSLFDILRAMRCQFSPQYAVYRYGDASIPLKHLDYGNESGTIYSIVSTFLSLFEGEADSCSAMGMAHVPGQASHPLGSFSLLWSVYICLCISQFIDAFACAVSGRTQMHEMGSSLFEQSLMFSEAQGMTESGIEMAIAKYKRKQKSQGQAGMLNSATSQMASFAAATVTGITYQTPSPAAASQSFSSPMSHLNSVTSMLGKRPSTTNHFNVTPEMLVLTAITIAHNLCANILCLFGKEHRYRLAHTTFWALCLFAYNMSGFHDIRSFIRYPTVAIVGFGPHLSLMLGILGCLMIYGLALTFTAFSLPDELPENLPLYDRLKVRFLLAQSNMQSEATIRFLHVNRSEEFFSALVRIGYEVLSAASKMVFLNEGKEISARELTWLEEERLAELANDRQEQAEKQGHRTRHHDTAAFVSSGGEVRGRDEEPPSLADCTDLFNFDLVGRERRWKSGYAIEKQFDERTEENRNGMNRQRHAEFVGVGLWRNVDRIWQSFTFWRAIWKLVLGWICFGIVKGMDKIGWRWKPKWLVWMAGIPKEEALKASERERKDQENAEGEGQEGSQGMDDREFYVYDNDGKPVLPQDKDFDVETEMRKREFKAERNWSEESEQRFERKLYEWWRNGGRWGEADASGDYVPETGSENWDTTSIITTSSSRSATPSIAGEDDDGWEDDGGNEDGRRTPTQSNPWGDDTSSTSSVIRRRHFRTSTPNPEGDSDSDPLLDVDHLSRLLEGRDMESRNEAHILASHLRASKEGRIMTRARYRKELELQKARVLTSSRRVRAEVHASSLSAATTEPADHVSLFTRLQTDSPLPSTSRFTPASMYHHYFQPDNEDHKPSLSEESEILERLILARRLKKPSNPLSLGLTSTFGAHGPQRSFKMSFSRYIDNHNFKDLDEHVDFIYLCAHENQNTEDLNQPPSNHWTFSLQTDKNHSLEMGINPEAGADLRDGMIWVKPEKTISPDEPLRSVRIPVMNRPTARDLLHVFRRKGLDRFRFAEDMGGERYWCNKVVDQLEDTDFIPVTYKDIAQEALQKYYPEPKGAKPVSRPLDHGEFY</sequence>
<feature type="transmembrane region" description="Helical" evidence="2">
    <location>
        <begin position="471"/>
        <end position="490"/>
    </location>
</feature>
<dbReference type="Pfam" id="PF24968">
    <property type="entry name" value="DUF7770"/>
    <property type="match status" value="1"/>
</dbReference>
<feature type="compositionally biased region" description="Low complexity" evidence="1">
    <location>
        <begin position="873"/>
        <end position="889"/>
    </location>
</feature>
<name>A0A162IJD5_9EURO</name>
<feature type="compositionally biased region" description="Basic and acidic residues" evidence="1">
    <location>
        <begin position="769"/>
        <end position="779"/>
    </location>
</feature>
<evidence type="ECO:0000313" key="4">
    <source>
        <dbReference type="EMBL" id="KZZ95092.1"/>
    </source>
</evidence>
<feature type="region of interest" description="Disordered" evidence="1">
    <location>
        <begin position="854"/>
        <end position="949"/>
    </location>
</feature>
<protein>
    <recommendedName>
        <fullName evidence="3">DUF7770 domain-containing protein</fullName>
    </recommendedName>
</protein>
<dbReference type="OrthoDB" id="66726at2759"/>
<keyword evidence="5" id="KW-1185">Reference proteome</keyword>
<accession>A0A162IJD5</accession>
<feature type="domain" description="DUF7770" evidence="3">
    <location>
        <begin position="1130"/>
        <end position="1283"/>
    </location>
</feature>
<gene>
    <name evidence="4" type="ORF">AAP_01580</name>
</gene>
<evidence type="ECO:0000256" key="1">
    <source>
        <dbReference type="SAM" id="MobiDB-lite"/>
    </source>
</evidence>
<keyword evidence="2" id="KW-0472">Membrane</keyword>
<evidence type="ECO:0000313" key="5">
    <source>
        <dbReference type="Proteomes" id="UP000242877"/>
    </source>
</evidence>
<dbReference type="PANTHER" id="PTHR22696">
    <property type="entry name" value="E3 UBIQUITIN-PROTEIN LIGASE RNF26"/>
    <property type="match status" value="1"/>
</dbReference>
<feature type="transmembrane region" description="Helical" evidence="2">
    <location>
        <begin position="510"/>
        <end position="534"/>
    </location>
</feature>
<dbReference type="GO" id="GO:0006511">
    <property type="term" value="P:ubiquitin-dependent protein catabolic process"/>
    <property type="evidence" value="ECO:0007669"/>
    <property type="project" value="TreeGrafter"/>
</dbReference>
<dbReference type="VEuPathDB" id="FungiDB:AAP_01580"/>
<feature type="region of interest" description="Disordered" evidence="1">
    <location>
        <begin position="769"/>
        <end position="794"/>
    </location>
</feature>
<dbReference type="InterPro" id="IPR056672">
    <property type="entry name" value="DUF7770"/>
</dbReference>
<keyword evidence="2" id="KW-1133">Transmembrane helix</keyword>
<dbReference type="GO" id="GO:0016567">
    <property type="term" value="P:protein ubiquitination"/>
    <property type="evidence" value="ECO:0007669"/>
    <property type="project" value="TreeGrafter"/>
</dbReference>
<feature type="compositionally biased region" description="Polar residues" evidence="1">
    <location>
        <begin position="909"/>
        <end position="926"/>
    </location>
</feature>
<feature type="compositionally biased region" description="Acidic residues" evidence="1">
    <location>
        <begin position="891"/>
        <end position="903"/>
    </location>
</feature>
<dbReference type="Proteomes" id="UP000242877">
    <property type="component" value="Unassembled WGS sequence"/>
</dbReference>
<proteinExistence type="predicted"/>
<dbReference type="PANTHER" id="PTHR22696:SF1">
    <property type="entry name" value="E3 UBIQUITIN-PROTEIN LIGASE RNF26"/>
    <property type="match status" value="1"/>
</dbReference>
<keyword evidence="2" id="KW-0812">Transmembrane</keyword>
<organism evidence="4 5">
    <name type="scientific">Ascosphaera apis ARSEF 7405</name>
    <dbReference type="NCBI Taxonomy" id="392613"/>
    <lineage>
        <taxon>Eukaryota</taxon>
        <taxon>Fungi</taxon>
        <taxon>Dikarya</taxon>
        <taxon>Ascomycota</taxon>
        <taxon>Pezizomycotina</taxon>
        <taxon>Eurotiomycetes</taxon>
        <taxon>Eurotiomycetidae</taxon>
        <taxon>Onygenales</taxon>
        <taxon>Ascosphaeraceae</taxon>
        <taxon>Ascosphaera</taxon>
    </lineage>
</organism>
<dbReference type="GO" id="GO:0061630">
    <property type="term" value="F:ubiquitin protein ligase activity"/>
    <property type="evidence" value="ECO:0007669"/>
    <property type="project" value="TreeGrafter"/>
</dbReference>
<reference evidence="4 5" key="1">
    <citation type="journal article" date="2016" name="Genome Biol. Evol.">
        <title>Divergent and convergent evolution of fungal pathogenicity.</title>
        <authorList>
            <person name="Shang Y."/>
            <person name="Xiao G."/>
            <person name="Zheng P."/>
            <person name="Cen K."/>
            <person name="Zhan S."/>
            <person name="Wang C."/>
        </authorList>
    </citation>
    <scope>NUCLEOTIDE SEQUENCE [LARGE SCALE GENOMIC DNA]</scope>
    <source>
        <strain evidence="4 5">ARSEF 7405</strain>
    </source>
</reference>